<evidence type="ECO:0000313" key="1">
    <source>
        <dbReference type="EMBL" id="ESQ97096.1"/>
    </source>
</evidence>
<protein>
    <submittedName>
        <fullName evidence="1">Uncharacterized protein</fullName>
    </submittedName>
</protein>
<dbReference type="Proteomes" id="UP000017822">
    <property type="component" value="Unassembled WGS sequence"/>
</dbReference>
<evidence type="ECO:0000313" key="2">
    <source>
        <dbReference type="Proteomes" id="UP000017822"/>
    </source>
</evidence>
<dbReference type="AlphaFoldDB" id="V4RV67"/>
<gene>
    <name evidence="1" type="ORF">F753_23295</name>
</gene>
<dbReference type="EMBL" id="AOFQ01000072">
    <property type="protein sequence ID" value="ESQ97096.1"/>
    <property type="molecule type" value="Genomic_DNA"/>
</dbReference>
<accession>V4RV67</accession>
<sequence length="47" mass="5133">MEPEALHDRRNHTADGLQGITLGMKMALCKLSGMSQCQAEGEKNHHG</sequence>
<proteinExistence type="predicted"/>
<reference evidence="1 2" key="1">
    <citation type="submission" date="2013-07" db="EMBL/GenBank/DDBJ databases">
        <authorList>
            <person name="Schaap P.J."/>
            <person name="Mehboob F."/>
            <person name="Oosterkamp M.J."/>
            <person name="de Vos W.M."/>
            <person name="Stams A.J.M."/>
            <person name="Koehorst J.J."/>
        </authorList>
    </citation>
    <scope>NUCLEOTIDE SEQUENCE [LARGE SCALE GENOMIC DNA]</scope>
    <source>
        <strain evidence="1 2">AW-1</strain>
    </source>
</reference>
<comment type="caution">
    <text evidence="1">The sequence shown here is derived from an EMBL/GenBank/DDBJ whole genome shotgun (WGS) entry which is preliminary data.</text>
</comment>
<name>V4RV67_STUCH</name>
<organism evidence="1 2">
    <name type="scientific">Stutzerimonas chloritidismutans AW-1</name>
    <dbReference type="NCBI Taxonomy" id="1263865"/>
    <lineage>
        <taxon>Bacteria</taxon>
        <taxon>Pseudomonadati</taxon>
        <taxon>Pseudomonadota</taxon>
        <taxon>Gammaproteobacteria</taxon>
        <taxon>Pseudomonadales</taxon>
        <taxon>Pseudomonadaceae</taxon>
        <taxon>Stutzerimonas</taxon>
    </lineage>
</organism>